<feature type="coiled-coil region" evidence="9">
    <location>
        <begin position="273"/>
        <end position="321"/>
    </location>
</feature>
<evidence type="ECO:0000256" key="8">
    <source>
        <dbReference type="ARBA" id="ARBA00023136"/>
    </source>
</evidence>
<evidence type="ECO:0000256" key="3">
    <source>
        <dbReference type="ARBA" id="ARBA00022448"/>
    </source>
</evidence>
<evidence type="ECO:0000256" key="5">
    <source>
        <dbReference type="ARBA" id="ARBA00022519"/>
    </source>
</evidence>
<dbReference type="RefSeq" id="WP_230057104.1">
    <property type="nucleotide sequence ID" value="NZ_CAJHOE010000003.1"/>
</dbReference>
<dbReference type="InterPro" id="IPR006144">
    <property type="entry name" value="Secretion_HlyD_CS"/>
</dbReference>
<dbReference type="PRINTS" id="PR01490">
    <property type="entry name" value="RTXTOXIND"/>
</dbReference>
<dbReference type="PROSITE" id="PS00543">
    <property type="entry name" value="HLYD_FAMILY"/>
    <property type="match status" value="1"/>
</dbReference>
<comment type="caution">
    <text evidence="13">The sequence shown here is derived from an EMBL/GenBank/DDBJ whole genome shotgun (WGS) entry which is preliminary data.</text>
</comment>
<evidence type="ECO:0000256" key="2">
    <source>
        <dbReference type="ARBA" id="ARBA00009477"/>
    </source>
</evidence>
<evidence type="ECO:0000256" key="7">
    <source>
        <dbReference type="ARBA" id="ARBA00022989"/>
    </source>
</evidence>
<name>A0ABM8Q6R4_9BACT</name>
<dbReference type="Pfam" id="PF25994">
    <property type="entry name" value="HH_AprE"/>
    <property type="match status" value="1"/>
</dbReference>
<dbReference type="NCBIfam" id="TIGR01843">
    <property type="entry name" value="type_I_hlyD"/>
    <property type="match status" value="1"/>
</dbReference>
<dbReference type="Proteomes" id="UP000789359">
    <property type="component" value="Unassembled WGS sequence"/>
</dbReference>
<evidence type="ECO:0000256" key="1">
    <source>
        <dbReference type="ARBA" id="ARBA00004377"/>
    </source>
</evidence>
<keyword evidence="9" id="KW-0175">Coiled coil</keyword>
<keyword evidence="6" id="KW-0812">Transmembrane</keyword>
<evidence type="ECO:0000256" key="6">
    <source>
        <dbReference type="ARBA" id="ARBA00022692"/>
    </source>
</evidence>
<dbReference type="InterPro" id="IPR050739">
    <property type="entry name" value="MFP"/>
</dbReference>
<feature type="domain" description="AprE-like long alpha-helical hairpin" evidence="11">
    <location>
        <begin position="161"/>
        <end position="342"/>
    </location>
</feature>
<evidence type="ECO:0000256" key="10">
    <source>
        <dbReference type="SAM" id="MobiDB-lite"/>
    </source>
</evidence>
<comment type="subcellular location">
    <subcellularLocation>
        <location evidence="1">Cell inner membrane</location>
        <topology evidence="1">Single-pass membrane protein</topology>
    </subcellularLocation>
</comment>
<dbReference type="InterPro" id="IPR058982">
    <property type="entry name" value="Beta-barrel_AprE"/>
</dbReference>
<feature type="domain" description="AprE-like beta-barrel" evidence="12">
    <location>
        <begin position="385"/>
        <end position="475"/>
    </location>
</feature>
<keyword evidence="14" id="KW-1185">Reference proteome</keyword>
<keyword evidence="7" id="KW-1133">Transmembrane helix</keyword>
<dbReference type="PANTHER" id="PTHR30386:SF26">
    <property type="entry name" value="TRANSPORT PROTEIN COMB"/>
    <property type="match status" value="1"/>
</dbReference>
<evidence type="ECO:0000259" key="11">
    <source>
        <dbReference type="Pfam" id="PF25994"/>
    </source>
</evidence>
<evidence type="ECO:0000259" key="12">
    <source>
        <dbReference type="Pfam" id="PF26002"/>
    </source>
</evidence>
<dbReference type="EMBL" id="CAJHOE010000003">
    <property type="protein sequence ID" value="CAD7288505.1"/>
    <property type="molecule type" value="Genomic_DNA"/>
</dbReference>
<evidence type="ECO:0000256" key="4">
    <source>
        <dbReference type="ARBA" id="ARBA00022475"/>
    </source>
</evidence>
<feature type="compositionally biased region" description="Basic and acidic residues" evidence="10">
    <location>
        <begin position="1"/>
        <end position="10"/>
    </location>
</feature>
<organism evidence="13 14">
    <name type="scientific">Campylobacter suis</name>
    <dbReference type="NCBI Taxonomy" id="2790657"/>
    <lineage>
        <taxon>Bacteria</taxon>
        <taxon>Pseudomonadati</taxon>
        <taxon>Campylobacterota</taxon>
        <taxon>Epsilonproteobacteria</taxon>
        <taxon>Campylobacterales</taxon>
        <taxon>Campylobacteraceae</taxon>
        <taxon>Campylobacter</taxon>
    </lineage>
</organism>
<dbReference type="Gene3D" id="2.40.50.100">
    <property type="match status" value="1"/>
</dbReference>
<dbReference type="InterPro" id="IPR058781">
    <property type="entry name" value="HH_AprE-like"/>
</dbReference>
<evidence type="ECO:0000313" key="13">
    <source>
        <dbReference type="EMBL" id="CAD7288505.1"/>
    </source>
</evidence>
<feature type="coiled-coil region" evidence="9">
    <location>
        <begin position="207"/>
        <end position="248"/>
    </location>
</feature>
<accession>A0ABM8Q6R4</accession>
<keyword evidence="3" id="KW-0813">Transport</keyword>
<protein>
    <submittedName>
        <fullName evidence="13">Type I secretion system membrane fusion protein PrsE</fullName>
    </submittedName>
</protein>
<keyword evidence="8" id="KW-0472">Membrane</keyword>
<dbReference type="Pfam" id="PF26002">
    <property type="entry name" value="Beta-barrel_AprE"/>
    <property type="match status" value="1"/>
</dbReference>
<keyword evidence="5" id="KW-0997">Cell inner membrane</keyword>
<dbReference type="Gene3D" id="2.40.30.170">
    <property type="match status" value="1"/>
</dbReference>
<proteinExistence type="inferred from homology"/>
<sequence length="498" mass="56175">MQEDKIEKENLQSQNIEETTEVSDDVVQQKEHIDIQTQDAISSETFDSAKSIRESIQKKNYDAYDIRFMSSLSEAVLAKAPSNSRKVLYAVLITVVWLVAWASQAEIDEITRGDGKIIPSGKNQAVQNLEGGIVEQIFVKEGDKVEKDQIILKIDNKNFSSSYGESQIRLDELQAKKLRLEAEATGKEFTYDMLKDLNNTRAISYEIGLYNSNISRLNEQIQVLNEQYRQRQSELNELRNKISQTQTSYGLAVKERDIMEPLFRKGLVSEIEFLQLQRKLSDLKGELDAARLSVPRVESTMKEVENKKSEAKATFESTARKELSEVSAELARINESQINLSDRVERTFVRAPVSGIVSKLIVNTVSGVIKPGENIAEIVPLEDKLVAEIKVKPADVAFLRPNLEAMVKFTAYDFSIYGGLKGKVTQISADTETNEKTGESYYLVRVETEKNYLGTEEKPLHIIVGMIVSADIITGKKTILDYILKPIFKAKNNALTER</sequence>
<evidence type="ECO:0000313" key="14">
    <source>
        <dbReference type="Proteomes" id="UP000789359"/>
    </source>
</evidence>
<reference evidence="13 14" key="1">
    <citation type="submission" date="2020-11" db="EMBL/GenBank/DDBJ databases">
        <authorList>
            <person name="Peeters C."/>
        </authorList>
    </citation>
    <scope>NUCLEOTIDE SEQUENCE [LARGE SCALE GENOMIC DNA]</scope>
    <source>
        <strain evidence="13 14">LMG 8286</strain>
    </source>
</reference>
<keyword evidence="4" id="KW-1003">Cell membrane</keyword>
<comment type="similarity">
    <text evidence="2">Belongs to the membrane fusion protein (MFP) (TC 8.A.1) family.</text>
</comment>
<feature type="region of interest" description="Disordered" evidence="10">
    <location>
        <begin position="1"/>
        <end position="28"/>
    </location>
</feature>
<dbReference type="InterPro" id="IPR010129">
    <property type="entry name" value="T1SS_HlyD"/>
</dbReference>
<evidence type="ECO:0000256" key="9">
    <source>
        <dbReference type="SAM" id="Coils"/>
    </source>
</evidence>
<dbReference type="PANTHER" id="PTHR30386">
    <property type="entry name" value="MEMBRANE FUSION SUBUNIT OF EMRAB-TOLC MULTIDRUG EFFLUX PUMP"/>
    <property type="match status" value="1"/>
</dbReference>
<gene>
    <name evidence="13" type="primary">prsE</name>
    <name evidence="13" type="ORF">LMG8286_01349</name>
</gene>